<comment type="caution">
    <text evidence="1">The sequence shown here is derived from an EMBL/GenBank/DDBJ whole genome shotgun (WGS) entry which is preliminary data.</text>
</comment>
<gene>
    <name evidence="1" type="ORF">BK123_34065</name>
</gene>
<evidence type="ECO:0000313" key="2">
    <source>
        <dbReference type="Proteomes" id="UP000187074"/>
    </source>
</evidence>
<name>A0A1R1ACB7_PAELA</name>
<dbReference type="Proteomes" id="UP000187074">
    <property type="component" value="Unassembled WGS sequence"/>
</dbReference>
<proteinExistence type="predicted"/>
<evidence type="ECO:0000313" key="1">
    <source>
        <dbReference type="EMBL" id="OME83211.1"/>
    </source>
</evidence>
<reference evidence="1 2" key="1">
    <citation type="submission" date="2016-11" db="EMBL/GenBank/DDBJ databases">
        <title>Paenibacillus species isolates.</title>
        <authorList>
            <person name="Beno S.M."/>
        </authorList>
    </citation>
    <scope>NUCLEOTIDE SEQUENCE [LARGE SCALE GENOMIC DNA]</scope>
    <source>
        <strain evidence="1 2">FSL F4-0100</strain>
    </source>
</reference>
<dbReference type="EMBL" id="MRTF01000030">
    <property type="protein sequence ID" value="OME83211.1"/>
    <property type="molecule type" value="Genomic_DNA"/>
</dbReference>
<dbReference type="OrthoDB" id="2606712at2"/>
<protein>
    <submittedName>
        <fullName evidence="1">Uncharacterized protein</fullName>
    </submittedName>
</protein>
<accession>A0A1R1ACB7</accession>
<dbReference type="AlphaFoldDB" id="A0A1R1ACB7"/>
<dbReference type="STRING" id="1401.BK123_34065"/>
<sequence length="176" mass="20175">MGNAISLPKELEHLVDSLHMSNGLTSVFIEVLAICGSQLAKTNREKELIIWLAQRDQAIVGIGTVGFDIDEMPWTMGYFEREKEFILRVIKSAMDGLGWERLSYVPRKDWVIKSLNKFQLMISAFDKENVNLDSYLEWSEIDEDDEWPTIPKGYPKCEKHDLYLSCHGCILCNNGS</sequence>
<organism evidence="1 2">
    <name type="scientific">Paenibacillus lautus</name>
    <name type="common">Bacillus lautus</name>
    <dbReference type="NCBI Taxonomy" id="1401"/>
    <lineage>
        <taxon>Bacteria</taxon>
        <taxon>Bacillati</taxon>
        <taxon>Bacillota</taxon>
        <taxon>Bacilli</taxon>
        <taxon>Bacillales</taxon>
        <taxon>Paenibacillaceae</taxon>
        <taxon>Paenibacillus</taxon>
    </lineage>
</organism>